<evidence type="ECO:0000256" key="2">
    <source>
        <dbReference type="ARBA" id="ARBA00022490"/>
    </source>
</evidence>
<feature type="region of interest" description="Disordered" evidence="6">
    <location>
        <begin position="188"/>
        <end position="209"/>
    </location>
</feature>
<accession>A0A1X2H3Z7</accession>
<evidence type="ECO:0000256" key="4">
    <source>
        <dbReference type="ARBA" id="ARBA00023054"/>
    </source>
</evidence>
<evidence type="ECO:0000313" key="9">
    <source>
        <dbReference type="Proteomes" id="UP000242180"/>
    </source>
</evidence>
<sequence>MTIESSNFSVVSIDQTMPQSSLYSEAAVPLTSDRFKHANKTLFHDRLYDQDDVVQRDQHRFKTPPSQPLSSYQTVQQDLEETWIAMVHRLRRDNRGLLELMRSIEEELNCEKRTKEKLQDIMLKQAKQIEAVHDDYNRLLNEKRKKGSLDERLLRQCDTVEGEVNELQEKLDGLLRRRKQLREATVEAEQALHEEQSEKENQQSQDDELSKSDLLMALQRAQEQYQVERARRLELAFQKQYLSYVNTGLESSEKKCRFLLQDLDIVQPTPERTPVSKWRACFHAIIAVHRFRKQRS</sequence>
<feature type="compositionally biased region" description="Basic and acidic residues" evidence="6">
    <location>
        <begin position="188"/>
        <end position="201"/>
    </location>
</feature>
<organism evidence="8 9">
    <name type="scientific">Syncephalastrum racemosum</name>
    <name type="common">Filamentous fungus</name>
    <dbReference type="NCBI Taxonomy" id="13706"/>
    <lineage>
        <taxon>Eukaryota</taxon>
        <taxon>Fungi</taxon>
        <taxon>Fungi incertae sedis</taxon>
        <taxon>Mucoromycota</taxon>
        <taxon>Mucoromycotina</taxon>
        <taxon>Mucoromycetes</taxon>
        <taxon>Mucorales</taxon>
        <taxon>Syncephalastraceae</taxon>
        <taxon>Syncephalastrum</taxon>
    </lineage>
</organism>
<evidence type="ECO:0000256" key="3">
    <source>
        <dbReference type="ARBA" id="ARBA00022553"/>
    </source>
</evidence>
<feature type="domain" description="Pericentrin/AKAP-450 centrosomal targeting" evidence="7">
    <location>
        <begin position="228"/>
        <end position="293"/>
    </location>
</feature>
<dbReference type="AlphaFoldDB" id="A0A1X2H3Z7"/>
<comment type="caution">
    <text evidence="8">The sequence shown here is derived from an EMBL/GenBank/DDBJ whole genome shotgun (WGS) entry which is preliminary data.</text>
</comment>
<keyword evidence="2" id="KW-0963">Cytoplasm</keyword>
<reference evidence="8 9" key="1">
    <citation type="submission" date="2016-07" db="EMBL/GenBank/DDBJ databases">
        <title>Pervasive Adenine N6-methylation of Active Genes in Fungi.</title>
        <authorList>
            <consortium name="DOE Joint Genome Institute"/>
            <person name="Mondo S.J."/>
            <person name="Dannebaum R.O."/>
            <person name="Kuo R.C."/>
            <person name="Labutti K."/>
            <person name="Haridas S."/>
            <person name="Kuo A."/>
            <person name="Salamov A."/>
            <person name="Ahrendt S.R."/>
            <person name="Lipzen A."/>
            <person name="Sullivan W."/>
            <person name="Andreopoulos W.B."/>
            <person name="Clum A."/>
            <person name="Lindquist E."/>
            <person name="Daum C."/>
            <person name="Ramamoorthy G.K."/>
            <person name="Gryganskyi A."/>
            <person name="Culley D."/>
            <person name="Magnuson J.K."/>
            <person name="James T.Y."/>
            <person name="O'Malley M.A."/>
            <person name="Stajich J.E."/>
            <person name="Spatafora J.W."/>
            <person name="Visel A."/>
            <person name="Grigoriev I.V."/>
        </authorList>
    </citation>
    <scope>NUCLEOTIDE SEQUENCE [LARGE SCALE GENOMIC DNA]</scope>
    <source>
        <strain evidence="8 9">NRRL 2496</strain>
    </source>
</reference>
<keyword evidence="3" id="KW-0597">Phosphoprotein</keyword>
<dbReference type="Proteomes" id="UP000242180">
    <property type="component" value="Unassembled WGS sequence"/>
</dbReference>
<dbReference type="InterPro" id="IPR019528">
    <property type="entry name" value="PACT_domain"/>
</dbReference>
<dbReference type="Pfam" id="PF10495">
    <property type="entry name" value="PACT_coil_coil"/>
    <property type="match status" value="1"/>
</dbReference>
<protein>
    <recommendedName>
        <fullName evidence="7">Pericentrin/AKAP-450 centrosomal targeting domain-containing protein</fullName>
    </recommendedName>
</protein>
<dbReference type="GO" id="GO:0005737">
    <property type="term" value="C:cytoplasm"/>
    <property type="evidence" value="ECO:0007669"/>
    <property type="project" value="UniProtKB-ARBA"/>
</dbReference>
<gene>
    <name evidence="8" type="ORF">BCR43DRAFT_365094</name>
</gene>
<dbReference type="GO" id="GO:0005815">
    <property type="term" value="C:microtubule organizing center"/>
    <property type="evidence" value="ECO:0007669"/>
    <property type="project" value="UniProtKB-SubCell"/>
</dbReference>
<dbReference type="InParanoid" id="A0A1X2H3Z7"/>
<keyword evidence="5" id="KW-0206">Cytoskeleton</keyword>
<evidence type="ECO:0000256" key="6">
    <source>
        <dbReference type="SAM" id="MobiDB-lite"/>
    </source>
</evidence>
<evidence type="ECO:0000256" key="5">
    <source>
        <dbReference type="ARBA" id="ARBA00023212"/>
    </source>
</evidence>
<dbReference type="OrthoDB" id="2020852at2759"/>
<keyword evidence="4" id="KW-0175">Coiled coil</keyword>
<keyword evidence="9" id="KW-1185">Reference proteome</keyword>
<proteinExistence type="predicted"/>
<evidence type="ECO:0000256" key="1">
    <source>
        <dbReference type="ARBA" id="ARBA00004267"/>
    </source>
</evidence>
<dbReference type="EMBL" id="MCGN01000009">
    <property type="protein sequence ID" value="ORY93117.1"/>
    <property type="molecule type" value="Genomic_DNA"/>
</dbReference>
<comment type="subcellular location">
    <subcellularLocation>
        <location evidence="1">Cytoplasm</location>
        <location evidence="1">Cytoskeleton</location>
        <location evidence="1">Microtubule organizing center</location>
    </subcellularLocation>
</comment>
<name>A0A1X2H3Z7_SYNRA</name>
<evidence type="ECO:0000313" key="8">
    <source>
        <dbReference type="EMBL" id="ORY93117.1"/>
    </source>
</evidence>
<evidence type="ECO:0000259" key="7">
    <source>
        <dbReference type="Pfam" id="PF10495"/>
    </source>
</evidence>